<dbReference type="InterPro" id="IPR013507">
    <property type="entry name" value="DNA_mismatch_S5_2-like"/>
</dbReference>
<dbReference type="Gene3D" id="3.30.1370.100">
    <property type="entry name" value="MutL, C-terminal domain, regulatory subdomain"/>
    <property type="match status" value="1"/>
</dbReference>
<evidence type="ECO:0000256" key="1">
    <source>
        <dbReference type="ARBA" id="ARBA00006082"/>
    </source>
</evidence>
<dbReference type="EMBL" id="LAZR01000439">
    <property type="protein sequence ID" value="KKN68825.1"/>
    <property type="molecule type" value="Genomic_DNA"/>
</dbReference>
<proteinExistence type="inferred from homology"/>
<dbReference type="PANTHER" id="PTHR10073:SF12">
    <property type="entry name" value="DNA MISMATCH REPAIR PROTEIN MLH1"/>
    <property type="match status" value="1"/>
</dbReference>
<dbReference type="Gene3D" id="3.30.230.10">
    <property type="match status" value="1"/>
</dbReference>
<dbReference type="SUPFAM" id="SSF118116">
    <property type="entry name" value="DNA mismatch repair protein MutL"/>
    <property type="match status" value="1"/>
</dbReference>
<dbReference type="Gene3D" id="3.30.565.10">
    <property type="entry name" value="Histidine kinase-like ATPase, C-terminal domain"/>
    <property type="match status" value="1"/>
</dbReference>
<dbReference type="InterPro" id="IPR020667">
    <property type="entry name" value="DNA_mismatch_repair_MutL"/>
</dbReference>
<dbReference type="InterPro" id="IPR014790">
    <property type="entry name" value="MutL_C"/>
</dbReference>
<dbReference type="GO" id="GO:0030983">
    <property type="term" value="F:mismatched DNA binding"/>
    <property type="evidence" value="ECO:0007669"/>
    <property type="project" value="InterPro"/>
</dbReference>
<dbReference type="Gene3D" id="3.30.1540.20">
    <property type="entry name" value="MutL, C-terminal domain, dimerisation subdomain"/>
    <property type="match status" value="1"/>
</dbReference>
<reference evidence="6" key="1">
    <citation type="journal article" date="2015" name="Nature">
        <title>Complex archaea that bridge the gap between prokaryotes and eukaryotes.</title>
        <authorList>
            <person name="Spang A."/>
            <person name="Saw J.H."/>
            <person name="Jorgensen S.L."/>
            <person name="Zaremba-Niedzwiedzka K."/>
            <person name="Martijn J."/>
            <person name="Lind A.E."/>
            <person name="van Eijk R."/>
            <person name="Schleper C."/>
            <person name="Guy L."/>
            <person name="Ettema T.J."/>
        </authorList>
    </citation>
    <scope>NUCLEOTIDE SEQUENCE</scope>
</reference>
<accession>A0A0F9SIR2</accession>
<sequence length="573" mass="65685">MKKIIVLPPEISLKIAAGEVIERPFSVVKELVENSLDASASEIKVELLSGGKKLVRVTDNGHGMRREDANLCFERHSTSKIRSVEDLSLIATLGFRGEALPSISAVSRVVLKTSDGKEEKGTLIEKEGEKIIQTSDVAFPLGTSVEVRDLFFNLPAREKFLRSDRSELNLIVKFMTFASIAYPEVRFSLIHGKRQVFDYPPVSSLKERIFQVFGKSMLERLLEIDYKEDDKQLYGYASLPPAGHRDRTLQLFYVNKRPVRDRTLLAALNQAYRGFLEKDRYAEAFLFLSYPYTEVDINVHPAKAEVRFKDSRPVFQLVYRSIEQAILREKGVKKIYPTKEEEMGSRMEEKRSFGIGEERDGPAVMRIGERKREWKDLFTPLAKQEETSPHLLGQYLDIYIVACSEEGILIVDQHNAHERILFEKYEEIDKEKKWPQKLALLPILFELSPSQLLSFENNQAMLEEAGFRVEAMGGQSFALKEYPDIFKEEEAKDIFISLLEEKKGEQIEDKKKRLLATLACKTAIKAGQILSYEKMNYLVEELFKTSNSSLCPHGRPIIVKIDKKEIERGLKRS</sequence>
<dbReference type="GO" id="GO:0005524">
    <property type="term" value="F:ATP binding"/>
    <property type="evidence" value="ECO:0007669"/>
    <property type="project" value="InterPro"/>
</dbReference>
<dbReference type="PANTHER" id="PTHR10073">
    <property type="entry name" value="DNA MISMATCH REPAIR PROTEIN MLH, PMS, MUTL"/>
    <property type="match status" value="1"/>
</dbReference>
<evidence type="ECO:0000259" key="5">
    <source>
        <dbReference type="SMART" id="SM01340"/>
    </source>
</evidence>
<organism evidence="6">
    <name type="scientific">marine sediment metagenome</name>
    <dbReference type="NCBI Taxonomy" id="412755"/>
    <lineage>
        <taxon>unclassified sequences</taxon>
        <taxon>metagenomes</taxon>
        <taxon>ecological metagenomes</taxon>
    </lineage>
</organism>
<dbReference type="SMART" id="SM00853">
    <property type="entry name" value="MutL_C"/>
    <property type="match status" value="1"/>
</dbReference>
<dbReference type="PROSITE" id="PS00058">
    <property type="entry name" value="DNA_MISMATCH_REPAIR_1"/>
    <property type="match status" value="1"/>
</dbReference>
<dbReference type="Pfam" id="PF13589">
    <property type="entry name" value="HATPase_c_3"/>
    <property type="match status" value="1"/>
</dbReference>
<dbReference type="InterPro" id="IPR020568">
    <property type="entry name" value="Ribosomal_Su5_D2-typ_SF"/>
</dbReference>
<feature type="domain" description="DNA mismatch repair protein S5" evidence="5">
    <location>
        <begin position="209"/>
        <end position="327"/>
    </location>
</feature>
<dbReference type="Pfam" id="PF01119">
    <property type="entry name" value="DNA_mis_repair"/>
    <property type="match status" value="1"/>
</dbReference>
<evidence type="ECO:0000256" key="3">
    <source>
        <dbReference type="ARBA" id="ARBA00023204"/>
    </source>
</evidence>
<keyword evidence="3" id="KW-0234">DNA repair</keyword>
<dbReference type="GO" id="GO:0006298">
    <property type="term" value="P:mismatch repair"/>
    <property type="evidence" value="ECO:0007669"/>
    <property type="project" value="InterPro"/>
</dbReference>
<dbReference type="InterPro" id="IPR042121">
    <property type="entry name" value="MutL_C_regsub"/>
</dbReference>
<evidence type="ECO:0000256" key="2">
    <source>
        <dbReference type="ARBA" id="ARBA00022763"/>
    </source>
</evidence>
<comment type="similarity">
    <text evidence="1">Belongs to the DNA mismatch repair MutL/HexB family.</text>
</comment>
<dbReference type="SMART" id="SM01340">
    <property type="entry name" value="DNA_mis_repair"/>
    <property type="match status" value="1"/>
</dbReference>
<dbReference type="GO" id="GO:0140664">
    <property type="term" value="F:ATP-dependent DNA damage sensor activity"/>
    <property type="evidence" value="ECO:0007669"/>
    <property type="project" value="InterPro"/>
</dbReference>
<dbReference type="GO" id="GO:0016887">
    <property type="term" value="F:ATP hydrolysis activity"/>
    <property type="evidence" value="ECO:0007669"/>
    <property type="project" value="InterPro"/>
</dbReference>
<keyword evidence="2" id="KW-0227">DNA damage</keyword>
<dbReference type="CDD" id="cd16926">
    <property type="entry name" value="HATPase_MutL-MLH-PMS-like"/>
    <property type="match status" value="1"/>
</dbReference>
<dbReference type="SUPFAM" id="SSF54211">
    <property type="entry name" value="Ribosomal protein S5 domain 2-like"/>
    <property type="match status" value="1"/>
</dbReference>
<protein>
    <recommendedName>
        <fullName evidence="7">DNA mismatch repair protein S5 domain-containing protein</fullName>
    </recommendedName>
</protein>
<feature type="domain" description="MutL C-terminal dimerisation" evidence="4">
    <location>
        <begin position="391"/>
        <end position="530"/>
    </location>
</feature>
<dbReference type="InterPro" id="IPR038973">
    <property type="entry name" value="MutL/Mlh/Pms-like"/>
</dbReference>
<dbReference type="Pfam" id="PF08676">
    <property type="entry name" value="MutL_C"/>
    <property type="match status" value="1"/>
</dbReference>
<evidence type="ECO:0000313" key="6">
    <source>
        <dbReference type="EMBL" id="KKN68825.1"/>
    </source>
</evidence>
<dbReference type="FunFam" id="3.30.565.10:FF:000003">
    <property type="entry name" value="DNA mismatch repair endonuclease MutL"/>
    <property type="match status" value="1"/>
</dbReference>
<name>A0A0F9SIR2_9ZZZZ</name>
<gene>
    <name evidence="6" type="ORF">LCGC14_0447620</name>
</gene>
<evidence type="ECO:0000259" key="4">
    <source>
        <dbReference type="SMART" id="SM00853"/>
    </source>
</evidence>
<dbReference type="InterPro" id="IPR014762">
    <property type="entry name" value="DNA_mismatch_repair_CS"/>
</dbReference>
<comment type="caution">
    <text evidence="6">The sequence shown here is derived from an EMBL/GenBank/DDBJ whole genome shotgun (WGS) entry which is preliminary data.</text>
</comment>
<evidence type="ECO:0008006" key="7">
    <source>
        <dbReference type="Google" id="ProtNLM"/>
    </source>
</evidence>
<dbReference type="AlphaFoldDB" id="A0A0F9SIR2"/>
<dbReference type="SUPFAM" id="SSF55874">
    <property type="entry name" value="ATPase domain of HSP90 chaperone/DNA topoisomerase II/histidine kinase"/>
    <property type="match status" value="1"/>
</dbReference>
<dbReference type="GO" id="GO:0032300">
    <property type="term" value="C:mismatch repair complex"/>
    <property type="evidence" value="ECO:0007669"/>
    <property type="project" value="InterPro"/>
</dbReference>
<dbReference type="InterPro" id="IPR037198">
    <property type="entry name" value="MutL_C_sf"/>
</dbReference>
<dbReference type="NCBIfam" id="TIGR00585">
    <property type="entry name" value="mutl"/>
    <property type="match status" value="1"/>
</dbReference>
<dbReference type="InterPro" id="IPR002099">
    <property type="entry name" value="MutL/Mlh/PMS"/>
</dbReference>
<dbReference type="HAMAP" id="MF_00149">
    <property type="entry name" value="DNA_mis_repair"/>
    <property type="match status" value="1"/>
</dbReference>
<dbReference type="InterPro" id="IPR014721">
    <property type="entry name" value="Ribsml_uS5_D2-typ_fold_subgr"/>
</dbReference>
<dbReference type="CDD" id="cd00782">
    <property type="entry name" value="MutL_Trans"/>
    <property type="match status" value="1"/>
</dbReference>
<dbReference type="InterPro" id="IPR036890">
    <property type="entry name" value="HATPase_C_sf"/>
</dbReference>
<dbReference type="InterPro" id="IPR042120">
    <property type="entry name" value="MutL_C_dimsub"/>
</dbReference>